<feature type="transmembrane region" description="Helical" evidence="7">
    <location>
        <begin position="167"/>
        <end position="191"/>
    </location>
</feature>
<gene>
    <name evidence="9" type="ORF">ACIA8P_12595</name>
</gene>
<name>A0ABW7XZG4_STRCE</name>
<comment type="subcellular location">
    <subcellularLocation>
        <location evidence="1">Cell membrane</location>
        <topology evidence="1">Multi-pass membrane protein</topology>
    </subcellularLocation>
</comment>
<dbReference type="InterPro" id="IPR050171">
    <property type="entry name" value="MFS_Transporters"/>
</dbReference>
<organism evidence="9 10">
    <name type="scientific">Streptomyces cellulosae</name>
    <dbReference type="NCBI Taxonomy" id="1968"/>
    <lineage>
        <taxon>Bacteria</taxon>
        <taxon>Bacillati</taxon>
        <taxon>Actinomycetota</taxon>
        <taxon>Actinomycetes</taxon>
        <taxon>Kitasatosporales</taxon>
        <taxon>Streptomycetaceae</taxon>
        <taxon>Streptomyces</taxon>
    </lineage>
</organism>
<feature type="transmembrane region" description="Helical" evidence="7">
    <location>
        <begin position="368"/>
        <end position="388"/>
    </location>
</feature>
<keyword evidence="5 7" id="KW-1133">Transmembrane helix</keyword>
<feature type="transmembrane region" description="Helical" evidence="7">
    <location>
        <begin position="102"/>
        <end position="126"/>
    </location>
</feature>
<feature type="transmembrane region" description="Helical" evidence="7">
    <location>
        <begin position="138"/>
        <end position="161"/>
    </location>
</feature>
<sequence>MSAQPGVPAPRRVTWPLYAAGFTTAFGAHGIAANLGGFSDDAVTSLLVLGGLLALYDGAEVLLKPVFGTLADRIGARPVLLGGLVAFAAASALYAVVDSPGWLWAARLGQGAAASAFSPSASALVARLNPAARHGRAFGGYGFCKAVGYTLGPLLGGVLVWAGGLRLLFMVMVLLGVVVAAWAALAVPAVAPLPRSRQTVLDLARRLTSRSFLAPTAALAGATAALSVGVGFLPVSGAAAGLGTVATGAAVSVLAACAALVQPAAGRALDSARITTRTGLTAGLLIAAAGLGCAALPGLLGILTGAALIGAGTGLITPLGFAALAATTPAERLGQTMGSAELGRELGDAGGPLLVAAIATWTTLTHGFAALAVILAIGPACLLARRLAKTPAAR</sequence>
<dbReference type="Gene3D" id="1.20.1250.20">
    <property type="entry name" value="MFS general substrate transporter like domains"/>
    <property type="match status" value="1"/>
</dbReference>
<feature type="transmembrane region" description="Helical" evidence="7">
    <location>
        <begin position="75"/>
        <end position="96"/>
    </location>
</feature>
<dbReference type="InterPro" id="IPR020846">
    <property type="entry name" value="MFS_dom"/>
</dbReference>
<feature type="transmembrane region" description="Helical" evidence="7">
    <location>
        <begin position="282"/>
        <end position="300"/>
    </location>
</feature>
<evidence type="ECO:0000256" key="3">
    <source>
        <dbReference type="ARBA" id="ARBA00022475"/>
    </source>
</evidence>
<dbReference type="PROSITE" id="PS50850">
    <property type="entry name" value="MFS"/>
    <property type="match status" value="1"/>
</dbReference>
<feature type="transmembrane region" description="Helical" evidence="7">
    <location>
        <begin position="15"/>
        <end position="36"/>
    </location>
</feature>
<evidence type="ECO:0000313" key="9">
    <source>
        <dbReference type="EMBL" id="MFI5675494.1"/>
    </source>
</evidence>
<keyword evidence="6 7" id="KW-0472">Membrane</keyword>
<evidence type="ECO:0000256" key="6">
    <source>
        <dbReference type="ARBA" id="ARBA00023136"/>
    </source>
</evidence>
<feature type="transmembrane region" description="Helical" evidence="7">
    <location>
        <begin position="239"/>
        <end position="261"/>
    </location>
</feature>
<dbReference type="EMBL" id="JBITDC010000004">
    <property type="protein sequence ID" value="MFI5675494.1"/>
    <property type="molecule type" value="Genomic_DNA"/>
</dbReference>
<evidence type="ECO:0000256" key="4">
    <source>
        <dbReference type="ARBA" id="ARBA00022692"/>
    </source>
</evidence>
<evidence type="ECO:0000256" key="5">
    <source>
        <dbReference type="ARBA" id="ARBA00022989"/>
    </source>
</evidence>
<dbReference type="RefSeq" id="WP_398656288.1">
    <property type="nucleotide sequence ID" value="NZ_JBITDC010000004.1"/>
</dbReference>
<keyword evidence="2" id="KW-0813">Transport</keyword>
<evidence type="ECO:0000259" key="8">
    <source>
        <dbReference type="PROSITE" id="PS50850"/>
    </source>
</evidence>
<dbReference type="PRINTS" id="PR01035">
    <property type="entry name" value="TCRTETA"/>
</dbReference>
<evidence type="ECO:0000256" key="1">
    <source>
        <dbReference type="ARBA" id="ARBA00004651"/>
    </source>
</evidence>
<dbReference type="InterPro" id="IPR036259">
    <property type="entry name" value="MFS_trans_sf"/>
</dbReference>
<evidence type="ECO:0000313" key="10">
    <source>
        <dbReference type="Proteomes" id="UP001612415"/>
    </source>
</evidence>
<reference evidence="9 10" key="1">
    <citation type="submission" date="2024-10" db="EMBL/GenBank/DDBJ databases">
        <title>The Natural Products Discovery Center: Release of the First 8490 Sequenced Strains for Exploring Actinobacteria Biosynthetic Diversity.</title>
        <authorList>
            <person name="Kalkreuter E."/>
            <person name="Kautsar S.A."/>
            <person name="Yang D."/>
            <person name="Bader C.D."/>
            <person name="Teijaro C.N."/>
            <person name="Fluegel L."/>
            <person name="Davis C.M."/>
            <person name="Simpson J.R."/>
            <person name="Lauterbach L."/>
            <person name="Steele A.D."/>
            <person name="Gui C."/>
            <person name="Meng S."/>
            <person name="Li G."/>
            <person name="Viehrig K."/>
            <person name="Ye F."/>
            <person name="Su P."/>
            <person name="Kiefer A.F."/>
            <person name="Nichols A."/>
            <person name="Cepeda A.J."/>
            <person name="Yan W."/>
            <person name="Fan B."/>
            <person name="Jiang Y."/>
            <person name="Adhikari A."/>
            <person name="Zheng C.-J."/>
            <person name="Schuster L."/>
            <person name="Cowan T.M."/>
            <person name="Smanski M.J."/>
            <person name="Chevrette M.G."/>
            <person name="De Carvalho L.P.S."/>
            <person name="Shen B."/>
        </authorList>
    </citation>
    <scope>NUCLEOTIDE SEQUENCE [LARGE SCALE GENOMIC DNA]</scope>
    <source>
        <strain evidence="9 10">NPDC051599</strain>
    </source>
</reference>
<accession>A0ABW7XZG4</accession>
<comment type="caution">
    <text evidence="9">The sequence shown here is derived from an EMBL/GenBank/DDBJ whole genome shotgun (WGS) entry which is preliminary data.</text>
</comment>
<keyword evidence="10" id="KW-1185">Reference proteome</keyword>
<keyword evidence="4 7" id="KW-0812">Transmembrane</keyword>
<feature type="domain" description="Major facilitator superfamily (MFS) profile" evidence="8">
    <location>
        <begin position="13"/>
        <end position="390"/>
    </location>
</feature>
<keyword evidence="3" id="KW-1003">Cell membrane</keyword>
<evidence type="ECO:0000256" key="2">
    <source>
        <dbReference type="ARBA" id="ARBA00022448"/>
    </source>
</evidence>
<dbReference type="PANTHER" id="PTHR23517">
    <property type="entry name" value="RESISTANCE PROTEIN MDTM, PUTATIVE-RELATED-RELATED"/>
    <property type="match status" value="1"/>
</dbReference>
<dbReference type="Pfam" id="PF07690">
    <property type="entry name" value="MFS_1"/>
    <property type="match status" value="1"/>
</dbReference>
<proteinExistence type="predicted"/>
<feature type="transmembrane region" description="Helical" evidence="7">
    <location>
        <begin position="42"/>
        <end position="63"/>
    </location>
</feature>
<evidence type="ECO:0000256" key="7">
    <source>
        <dbReference type="SAM" id="Phobius"/>
    </source>
</evidence>
<dbReference type="SUPFAM" id="SSF103473">
    <property type="entry name" value="MFS general substrate transporter"/>
    <property type="match status" value="1"/>
</dbReference>
<dbReference type="InterPro" id="IPR011701">
    <property type="entry name" value="MFS"/>
</dbReference>
<protein>
    <submittedName>
        <fullName evidence="9">MFS transporter</fullName>
    </submittedName>
</protein>
<dbReference type="InterPro" id="IPR001958">
    <property type="entry name" value="Tet-R_TetA/multi-R_MdtG-like"/>
</dbReference>
<dbReference type="Proteomes" id="UP001612415">
    <property type="component" value="Unassembled WGS sequence"/>
</dbReference>
<feature type="transmembrane region" description="Helical" evidence="7">
    <location>
        <begin position="212"/>
        <end position="233"/>
    </location>
</feature>